<feature type="domain" description="Oligopeptidase F N-terminal" evidence="8">
    <location>
        <begin position="114"/>
        <end position="183"/>
    </location>
</feature>
<dbReference type="CDD" id="cd09608">
    <property type="entry name" value="M3B_PepF"/>
    <property type="match status" value="1"/>
</dbReference>
<dbReference type="InterPro" id="IPR013647">
    <property type="entry name" value="OligopepF_N_dom"/>
</dbReference>
<evidence type="ECO:0000256" key="4">
    <source>
        <dbReference type="ARBA" id="ARBA00022833"/>
    </source>
</evidence>
<dbReference type="NCBIfam" id="TIGR00181">
    <property type="entry name" value="pepF"/>
    <property type="match status" value="1"/>
</dbReference>
<dbReference type="InterPro" id="IPR045090">
    <property type="entry name" value="Pept_M3A_M3B"/>
</dbReference>
<keyword evidence="2 6" id="KW-0479">Metal-binding</keyword>
<protein>
    <recommendedName>
        <fullName evidence="6">Oligopeptidase F</fullName>
        <ecNumber evidence="6">3.4.24.-</ecNumber>
    </recommendedName>
</protein>
<evidence type="ECO:0000313" key="9">
    <source>
        <dbReference type="EMBL" id="SJZ79746.1"/>
    </source>
</evidence>
<evidence type="ECO:0000259" key="8">
    <source>
        <dbReference type="Pfam" id="PF08439"/>
    </source>
</evidence>
<dbReference type="GO" id="GO:0006518">
    <property type="term" value="P:peptide metabolic process"/>
    <property type="evidence" value="ECO:0007669"/>
    <property type="project" value="TreeGrafter"/>
</dbReference>
<keyword evidence="1 6" id="KW-0645">Protease</keyword>
<keyword evidence="4 6" id="KW-0862">Zinc</keyword>
<dbReference type="STRING" id="1121925.SAMN02746011_01780"/>
<dbReference type="InterPro" id="IPR004438">
    <property type="entry name" value="Peptidase_M3B"/>
</dbReference>
<dbReference type="Proteomes" id="UP000189941">
    <property type="component" value="Unassembled WGS sequence"/>
</dbReference>
<feature type="domain" description="Peptidase M3A/M3B catalytic" evidence="7">
    <location>
        <begin position="205"/>
        <end position="583"/>
    </location>
</feature>
<evidence type="ECO:0000256" key="2">
    <source>
        <dbReference type="ARBA" id="ARBA00022723"/>
    </source>
</evidence>
<dbReference type="PANTHER" id="PTHR11804:SF84">
    <property type="entry name" value="SACCHAROLYSIN"/>
    <property type="match status" value="1"/>
</dbReference>
<organism evidence="9 10">
    <name type="scientific">Globicatella sulfidifaciens DSM 15739</name>
    <dbReference type="NCBI Taxonomy" id="1121925"/>
    <lineage>
        <taxon>Bacteria</taxon>
        <taxon>Bacillati</taxon>
        <taxon>Bacillota</taxon>
        <taxon>Bacilli</taxon>
        <taxon>Lactobacillales</taxon>
        <taxon>Aerococcaceae</taxon>
        <taxon>Globicatella</taxon>
    </lineage>
</organism>
<evidence type="ECO:0000313" key="10">
    <source>
        <dbReference type="Proteomes" id="UP000189941"/>
    </source>
</evidence>
<comment type="similarity">
    <text evidence="6">Belongs to the peptidase M3B family.</text>
</comment>
<evidence type="ECO:0000256" key="3">
    <source>
        <dbReference type="ARBA" id="ARBA00022801"/>
    </source>
</evidence>
<gene>
    <name evidence="9" type="ORF">SAMN02746011_01780</name>
</gene>
<comment type="function">
    <text evidence="6">Has oligopeptidase activity and degrades a variety of small bioactive peptides.</text>
</comment>
<keyword evidence="5 6" id="KW-0482">Metalloprotease</keyword>
<dbReference type="Pfam" id="PF08439">
    <property type="entry name" value="Peptidase_M3_N"/>
    <property type="match status" value="1"/>
</dbReference>
<dbReference type="AlphaFoldDB" id="A0A1T4NKY7"/>
<dbReference type="GO" id="GO:0004222">
    <property type="term" value="F:metalloendopeptidase activity"/>
    <property type="evidence" value="ECO:0007669"/>
    <property type="project" value="UniProtKB-UniRule"/>
</dbReference>
<dbReference type="PANTHER" id="PTHR11804">
    <property type="entry name" value="PROTEASE M3 THIMET OLIGOPEPTIDASE-RELATED"/>
    <property type="match status" value="1"/>
</dbReference>
<dbReference type="SUPFAM" id="SSF55486">
    <property type="entry name" value="Metalloproteases ('zincins'), catalytic domain"/>
    <property type="match status" value="1"/>
</dbReference>
<dbReference type="GO" id="GO:0006508">
    <property type="term" value="P:proteolysis"/>
    <property type="evidence" value="ECO:0007669"/>
    <property type="project" value="UniProtKB-KW"/>
</dbReference>
<dbReference type="InterPro" id="IPR001567">
    <property type="entry name" value="Pept_M3A_M3B_dom"/>
</dbReference>
<dbReference type="GO" id="GO:0046872">
    <property type="term" value="F:metal ion binding"/>
    <property type="evidence" value="ECO:0007669"/>
    <property type="project" value="UniProtKB-UniRule"/>
</dbReference>
<accession>A0A1T4NKY7</accession>
<dbReference type="Pfam" id="PF01432">
    <property type="entry name" value="Peptidase_M3"/>
    <property type="match status" value="1"/>
</dbReference>
<proteinExistence type="inferred from homology"/>
<keyword evidence="3 6" id="KW-0378">Hydrolase</keyword>
<dbReference type="EC" id="3.4.24.-" evidence="6"/>
<evidence type="ECO:0000256" key="5">
    <source>
        <dbReference type="ARBA" id="ARBA00023049"/>
    </source>
</evidence>
<keyword evidence="10" id="KW-1185">Reference proteome</keyword>
<dbReference type="Gene3D" id="1.10.1370.20">
    <property type="entry name" value="Oligoendopeptidase f, C-terminal domain"/>
    <property type="match status" value="1"/>
</dbReference>
<evidence type="ECO:0000259" key="7">
    <source>
        <dbReference type="Pfam" id="PF01432"/>
    </source>
</evidence>
<name>A0A1T4NKY7_9LACT</name>
<evidence type="ECO:0000256" key="1">
    <source>
        <dbReference type="ARBA" id="ARBA00022670"/>
    </source>
</evidence>
<dbReference type="Gene3D" id="1.20.140.70">
    <property type="entry name" value="Oligopeptidase f, N-terminal domain"/>
    <property type="match status" value="1"/>
</dbReference>
<dbReference type="Gene3D" id="1.10.287.830">
    <property type="entry name" value="putative peptidase helix hairpin domain like"/>
    <property type="match status" value="1"/>
</dbReference>
<evidence type="ECO:0000256" key="6">
    <source>
        <dbReference type="RuleBase" id="RU368091"/>
    </source>
</evidence>
<dbReference type="InterPro" id="IPR042088">
    <property type="entry name" value="OligoPept_F_C"/>
</dbReference>
<sequence length="601" mass="69134">MSTLKSREEMNELYTWDLTSMYADDAAQEADAEAVKAMFPKLAEFSGKLAEGPEVLADALDLIGETARKMSNVYVYAHLKNDQDATNSTYQEMYAKATQLYGQFGETIAYFEPELNTIPEATLTQFIEENDRLKHYQQHLDNMVRGRAHVLPQEQELLLAQASEVFQGASNTFGVLNNADLVFPTITDEEGKEVQLTHSLYSKFLESSDRRVRKETFEKFYSVYDQFKNTMASILSTNIKVNNYDAKVHKFESARQAALFTNNIPESVYDTLVDTVNKRLDLLHRYVGLRKELLGLEDLEMYDMYTPLLGDAPIKMTYEEAKSITLEALAPLGEEYLAIMREAFEDRWIDLYENKGKRSGAYSSGTYDSKPYILMNWQDNVNWLYTLVHELGHSAHSYLTHKNQPYTYGSYSIFLAEIASTTNENLLTAYLLDKYEDPQVRLYIINHFLDGMKGTVYRQTQFAEFEHFMYQSDAAGQPLTQQFLSDNYRELNRKYYGEAVNSDSEIALEWSRIPHFYYNYYVFQYATGFSAATAFSKAILEGQEGALDKYLGYLKAGRSQYPIDIIKTAGLDMTQSDYIDAALDVFEQRLNEFEALLKENK</sequence>
<comment type="cofactor">
    <cofactor evidence="6">
        <name>Zn(2+)</name>
        <dbReference type="ChEBI" id="CHEBI:29105"/>
    </cofactor>
    <text evidence="6">Binds 1 zinc ion.</text>
</comment>
<reference evidence="10" key="1">
    <citation type="submission" date="2017-02" db="EMBL/GenBank/DDBJ databases">
        <authorList>
            <person name="Varghese N."/>
            <person name="Submissions S."/>
        </authorList>
    </citation>
    <scope>NUCLEOTIDE SEQUENCE [LARGE SCALE GENOMIC DNA]</scope>
    <source>
        <strain evidence="10">DSM 15739</strain>
    </source>
</reference>
<dbReference type="EMBL" id="FUWO01000020">
    <property type="protein sequence ID" value="SJZ79746.1"/>
    <property type="molecule type" value="Genomic_DNA"/>
</dbReference>